<proteinExistence type="predicted"/>
<dbReference type="SUPFAM" id="SSF52343">
    <property type="entry name" value="Ferredoxin reductase-like, C-terminal NADP-linked domain"/>
    <property type="match status" value="1"/>
</dbReference>
<evidence type="ECO:0000256" key="4">
    <source>
        <dbReference type="ARBA" id="ARBA00023002"/>
    </source>
</evidence>
<organism evidence="9 10">
    <name type="scientific">Sphingomonas anseongensis</name>
    <dbReference type="NCBI Taxonomy" id="2908207"/>
    <lineage>
        <taxon>Bacteria</taxon>
        <taxon>Pseudomonadati</taxon>
        <taxon>Pseudomonadota</taxon>
        <taxon>Alphaproteobacteria</taxon>
        <taxon>Sphingomonadales</taxon>
        <taxon>Sphingomonadaceae</taxon>
        <taxon>Sphingomonas</taxon>
    </lineage>
</organism>
<dbReference type="CDD" id="cd06185">
    <property type="entry name" value="PDR_like"/>
    <property type="match status" value="1"/>
</dbReference>
<keyword evidence="1" id="KW-0285">Flavoprotein</keyword>
<keyword evidence="3" id="KW-0479">Metal-binding</keyword>
<evidence type="ECO:0000259" key="8">
    <source>
        <dbReference type="PROSITE" id="PS51384"/>
    </source>
</evidence>
<dbReference type="CDD" id="cd00207">
    <property type="entry name" value="fer2"/>
    <property type="match status" value="1"/>
</dbReference>
<feature type="domain" description="2Fe-2S ferredoxin-type" evidence="7">
    <location>
        <begin position="244"/>
        <end position="329"/>
    </location>
</feature>
<keyword evidence="4" id="KW-0560">Oxidoreductase</keyword>
<keyword evidence="5" id="KW-0408">Iron</keyword>
<evidence type="ECO:0000313" key="10">
    <source>
        <dbReference type="Proteomes" id="UP001165343"/>
    </source>
</evidence>
<evidence type="ECO:0000256" key="6">
    <source>
        <dbReference type="ARBA" id="ARBA00023014"/>
    </source>
</evidence>
<keyword evidence="6" id="KW-0411">Iron-sulfur</keyword>
<evidence type="ECO:0000256" key="2">
    <source>
        <dbReference type="ARBA" id="ARBA00022714"/>
    </source>
</evidence>
<dbReference type="InterPro" id="IPR017938">
    <property type="entry name" value="Riboflavin_synthase-like_b-brl"/>
</dbReference>
<dbReference type="Pfam" id="PF00111">
    <property type="entry name" value="Fer2"/>
    <property type="match status" value="1"/>
</dbReference>
<evidence type="ECO:0000256" key="1">
    <source>
        <dbReference type="ARBA" id="ARBA00022630"/>
    </source>
</evidence>
<dbReference type="Proteomes" id="UP001165343">
    <property type="component" value="Unassembled WGS sequence"/>
</dbReference>
<dbReference type="InterPro" id="IPR006058">
    <property type="entry name" value="2Fe2S_fd_BS"/>
</dbReference>
<dbReference type="SUPFAM" id="SSF63380">
    <property type="entry name" value="Riboflavin synthase domain-like"/>
    <property type="match status" value="1"/>
</dbReference>
<sequence>MHGTIAADAGVTSAQLLTVQVADARAEARDVMTFELRAPGGGELPPFEPGSHLDLHLPNGLLRQYSLTNDWRERDRYVIGVGRAESSRGGSVYVHSHLRAGMQLKISPPRNNFPLDPDAERFLFIAGGIGVTPIMAMIRWCVAHSRPWRIIYASRSRQRAAFYEEICGLAESCAQFHFDDEAGQVLDVAQAVSSWSPGERIYCCGPTPLMEAVKSLTAKLPADTVRFEWFTVPESDEPEESDSFSVRLERSGKEFQVPADRSILEVLEENGFEVPFSCREGLCGTCLTNVLAGEPDHRDYVLSDEERASGKLMTICCSRAKSASLTLDL</sequence>
<dbReference type="SUPFAM" id="SSF54292">
    <property type="entry name" value="2Fe-2S ferredoxin-like"/>
    <property type="match status" value="1"/>
</dbReference>
<dbReference type="Gene3D" id="3.40.50.80">
    <property type="entry name" value="Nucleotide-binding domain of ferredoxin-NADP reductase (FNR) module"/>
    <property type="match status" value="1"/>
</dbReference>
<dbReference type="PANTHER" id="PTHR47354">
    <property type="entry name" value="NADH OXIDOREDUCTASE HCR"/>
    <property type="match status" value="1"/>
</dbReference>
<accession>A0ABT0RD16</accession>
<gene>
    <name evidence="9" type="ORF">LZ519_02155</name>
</gene>
<name>A0ABT0RD16_9SPHN</name>
<feature type="domain" description="FAD-binding FR-type" evidence="8">
    <location>
        <begin position="14"/>
        <end position="116"/>
    </location>
</feature>
<keyword evidence="2" id="KW-0001">2Fe-2S</keyword>
<dbReference type="PROSITE" id="PS00197">
    <property type="entry name" value="2FE2S_FER_1"/>
    <property type="match status" value="1"/>
</dbReference>
<dbReference type="InterPro" id="IPR001433">
    <property type="entry name" value="OxRdtase_FAD/NAD-bd"/>
</dbReference>
<dbReference type="Pfam" id="PF00175">
    <property type="entry name" value="NAD_binding_1"/>
    <property type="match status" value="1"/>
</dbReference>
<dbReference type="InterPro" id="IPR036010">
    <property type="entry name" value="2Fe-2S_ferredoxin-like_sf"/>
</dbReference>
<dbReference type="PROSITE" id="PS51384">
    <property type="entry name" value="FAD_FR"/>
    <property type="match status" value="1"/>
</dbReference>
<dbReference type="InterPro" id="IPR001041">
    <property type="entry name" value="2Fe-2S_ferredoxin-type"/>
</dbReference>
<dbReference type="PRINTS" id="PR00409">
    <property type="entry name" value="PHDIOXRDTASE"/>
</dbReference>
<evidence type="ECO:0000259" key="7">
    <source>
        <dbReference type="PROSITE" id="PS51085"/>
    </source>
</evidence>
<protein>
    <submittedName>
        <fullName evidence="9">PDR/VanB family oxidoreductase</fullName>
    </submittedName>
</protein>
<dbReference type="InterPro" id="IPR017927">
    <property type="entry name" value="FAD-bd_FR_type"/>
</dbReference>
<evidence type="ECO:0000256" key="5">
    <source>
        <dbReference type="ARBA" id="ARBA00023004"/>
    </source>
</evidence>
<evidence type="ECO:0000313" key="9">
    <source>
        <dbReference type="EMBL" id="MCL6678126.1"/>
    </source>
</evidence>
<keyword evidence="10" id="KW-1185">Reference proteome</keyword>
<dbReference type="InterPro" id="IPR012675">
    <property type="entry name" value="Beta-grasp_dom_sf"/>
</dbReference>
<comment type="caution">
    <text evidence="9">The sequence shown here is derived from an EMBL/GenBank/DDBJ whole genome shotgun (WGS) entry which is preliminary data.</text>
</comment>
<dbReference type="InterPro" id="IPR039261">
    <property type="entry name" value="FNR_nucleotide-bd"/>
</dbReference>
<dbReference type="InterPro" id="IPR050415">
    <property type="entry name" value="MRET"/>
</dbReference>
<dbReference type="Gene3D" id="3.10.20.30">
    <property type="match status" value="1"/>
</dbReference>
<dbReference type="RefSeq" id="WP_249867096.1">
    <property type="nucleotide sequence ID" value="NZ_JAMGBC010000001.1"/>
</dbReference>
<dbReference type="PANTHER" id="PTHR47354:SF1">
    <property type="entry name" value="CARNITINE MONOOXYGENASE REDUCTASE SUBUNIT"/>
    <property type="match status" value="1"/>
</dbReference>
<dbReference type="EMBL" id="JAMGBC010000001">
    <property type="protein sequence ID" value="MCL6678126.1"/>
    <property type="molecule type" value="Genomic_DNA"/>
</dbReference>
<dbReference type="PROSITE" id="PS51085">
    <property type="entry name" value="2FE2S_FER_2"/>
    <property type="match status" value="1"/>
</dbReference>
<evidence type="ECO:0000256" key="3">
    <source>
        <dbReference type="ARBA" id="ARBA00022723"/>
    </source>
</evidence>
<reference evidence="9" key="1">
    <citation type="submission" date="2022-05" db="EMBL/GenBank/DDBJ databases">
        <authorList>
            <person name="Jo J.-H."/>
            <person name="Im W.-T."/>
        </authorList>
    </citation>
    <scope>NUCLEOTIDE SEQUENCE</scope>
    <source>
        <strain evidence="9">RG327</strain>
    </source>
</reference>
<dbReference type="Gene3D" id="2.40.30.10">
    <property type="entry name" value="Translation factors"/>
    <property type="match status" value="1"/>
</dbReference>